<evidence type="ECO:0000313" key="1">
    <source>
        <dbReference type="EMBL" id="PKU86346.1"/>
    </source>
</evidence>
<name>A0A2I0XEK5_9ASPA</name>
<dbReference type="EMBL" id="KZ501954">
    <property type="protein sequence ID" value="PKU86346.1"/>
    <property type="molecule type" value="Genomic_DNA"/>
</dbReference>
<organism evidence="1 2">
    <name type="scientific">Dendrobium catenatum</name>
    <dbReference type="NCBI Taxonomy" id="906689"/>
    <lineage>
        <taxon>Eukaryota</taxon>
        <taxon>Viridiplantae</taxon>
        <taxon>Streptophyta</taxon>
        <taxon>Embryophyta</taxon>
        <taxon>Tracheophyta</taxon>
        <taxon>Spermatophyta</taxon>
        <taxon>Magnoliopsida</taxon>
        <taxon>Liliopsida</taxon>
        <taxon>Asparagales</taxon>
        <taxon>Orchidaceae</taxon>
        <taxon>Epidendroideae</taxon>
        <taxon>Malaxideae</taxon>
        <taxon>Dendrobiinae</taxon>
        <taxon>Dendrobium</taxon>
    </lineage>
</organism>
<proteinExistence type="predicted"/>
<accession>A0A2I0XEK5</accession>
<evidence type="ECO:0000313" key="2">
    <source>
        <dbReference type="Proteomes" id="UP000233837"/>
    </source>
</evidence>
<dbReference type="Proteomes" id="UP000233837">
    <property type="component" value="Unassembled WGS sequence"/>
</dbReference>
<protein>
    <submittedName>
        <fullName evidence="1">Uncharacterized protein</fullName>
    </submittedName>
</protein>
<gene>
    <name evidence="1" type="ORF">MA16_Dca002177</name>
</gene>
<sequence length="154" mass="17199">MASNSHSGFVHDFDPSSDNNFRMLSFQTDVMNPTEEMNSGVMCSSSGNNNAVGSFPSGSPDIFGNSSAAFNAGTSFGSGQREWVHGLKHDIRLAVDWTYEEQNMLNEGLISWKIDILEFILVKNTELPYPTNFEDWPYFSNGENCLRLIHVSVF</sequence>
<dbReference type="AlphaFoldDB" id="A0A2I0XEK5"/>
<reference evidence="1 2" key="2">
    <citation type="journal article" date="2017" name="Nature">
        <title>The Apostasia genome and the evolution of orchids.</title>
        <authorList>
            <person name="Zhang G.Q."/>
            <person name="Liu K.W."/>
            <person name="Li Z."/>
            <person name="Lohaus R."/>
            <person name="Hsiao Y.Y."/>
            <person name="Niu S.C."/>
            <person name="Wang J.Y."/>
            <person name="Lin Y.C."/>
            <person name="Xu Q."/>
            <person name="Chen L.J."/>
            <person name="Yoshida K."/>
            <person name="Fujiwara S."/>
            <person name="Wang Z.W."/>
            <person name="Zhang Y.Q."/>
            <person name="Mitsuda N."/>
            <person name="Wang M."/>
            <person name="Liu G.H."/>
            <person name="Pecoraro L."/>
            <person name="Huang H.X."/>
            <person name="Xiao X.J."/>
            <person name="Lin M."/>
            <person name="Wu X.Y."/>
            <person name="Wu W.L."/>
            <person name="Chen Y.Y."/>
            <person name="Chang S.B."/>
            <person name="Sakamoto S."/>
            <person name="Ohme-Takagi M."/>
            <person name="Yagi M."/>
            <person name="Zeng S.J."/>
            <person name="Shen C.Y."/>
            <person name="Yeh C.M."/>
            <person name="Luo Y.B."/>
            <person name="Tsai W.C."/>
            <person name="Van de Peer Y."/>
            <person name="Liu Z.J."/>
        </authorList>
    </citation>
    <scope>NUCLEOTIDE SEQUENCE [LARGE SCALE GENOMIC DNA]</scope>
    <source>
        <tissue evidence="1">The whole plant</tissue>
    </source>
</reference>
<reference evidence="1 2" key="1">
    <citation type="journal article" date="2016" name="Sci. Rep.">
        <title>The Dendrobium catenatum Lindl. genome sequence provides insights into polysaccharide synthase, floral development and adaptive evolution.</title>
        <authorList>
            <person name="Zhang G.Q."/>
            <person name="Xu Q."/>
            <person name="Bian C."/>
            <person name="Tsai W.C."/>
            <person name="Yeh C.M."/>
            <person name="Liu K.W."/>
            <person name="Yoshida K."/>
            <person name="Zhang L.S."/>
            <person name="Chang S.B."/>
            <person name="Chen F."/>
            <person name="Shi Y."/>
            <person name="Su Y.Y."/>
            <person name="Zhang Y.Q."/>
            <person name="Chen L.J."/>
            <person name="Yin Y."/>
            <person name="Lin M."/>
            <person name="Huang H."/>
            <person name="Deng H."/>
            <person name="Wang Z.W."/>
            <person name="Zhu S.L."/>
            <person name="Zhao X."/>
            <person name="Deng C."/>
            <person name="Niu S.C."/>
            <person name="Huang J."/>
            <person name="Wang M."/>
            <person name="Liu G.H."/>
            <person name="Yang H.J."/>
            <person name="Xiao X.J."/>
            <person name="Hsiao Y.Y."/>
            <person name="Wu W.L."/>
            <person name="Chen Y.Y."/>
            <person name="Mitsuda N."/>
            <person name="Ohme-Takagi M."/>
            <person name="Luo Y.B."/>
            <person name="Van de Peer Y."/>
            <person name="Liu Z.J."/>
        </authorList>
    </citation>
    <scope>NUCLEOTIDE SEQUENCE [LARGE SCALE GENOMIC DNA]</scope>
    <source>
        <tissue evidence="1">The whole plant</tissue>
    </source>
</reference>
<keyword evidence="2" id="KW-1185">Reference proteome</keyword>